<dbReference type="AlphaFoldDB" id="A0A916SST0"/>
<dbReference type="EMBL" id="BMIH01000001">
    <property type="protein sequence ID" value="GGB15283.1"/>
    <property type="molecule type" value="Genomic_DNA"/>
</dbReference>
<dbReference type="Proteomes" id="UP000623067">
    <property type="component" value="Unassembled WGS sequence"/>
</dbReference>
<keyword evidence="2" id="KW-1185">Reference proteome</keyword>
<evidence type="ECO:0000313" key="1">
    <source>
        <dbReference type="EMBL" id="GGB15283.1"/>
    </source>
</evidence>
<reference evidence="1" key="2">
    <citation type="submission" date="2020-09" db="EMBL/GenBank/DDBJ databases">
        <authorList>
            <person name="Sun Q."/>
            <person name="Zhou Y."/>
        </authorList>
    </citation>
    <scope>NUCLEOTIDE SEQUENCE</scope>
    <source>
        <strain evidence="1">CGMCC 1.15330</strain>
    </source>
</reference>
<comment type="caution">
    <text evidence="1">The sequence shown here is derived from an EMBL/GenBank/DDBJ whole genome shotgun (WGS) entry which is preliminary data.</text>
</comment>
<gene>
    <name evidence="1" type="ORF">GCM10011380_00900</name>
</gene>
<protein>
    <submittedName>
        <fullName evidence="1">Uncharacterized protein</fullName>
    </submittedName>
</protein>
<dbReference type="RefSeq" id="WP_188656661.1">
    <property type="nucleotide sequence ID" value="NZ_BMIH01000001.1"/>
</dbReference>
<accession>A0A916SST0</accession>
<reference evidence="1" key="1">
    <citation type="journal article" date="2014" name="Int. J. Syst. Evol. Microbiol.">
        <title>Complete genome sequence of Corynebacterium casei LMG S-19264T (=DSM 44701T), isolated from a smear-ripened cheese.</title>
        <authorList>
            <consortium name="US DOE Joint Genome Institute (JGI-PGF)"/>
            <person name="Walter F."/>
            <person name="Albersmeier A."/>
            <person name="Kalinowski J."/>
            <person name="Ruckert C."/>
        </authorList>
    </citation>
    <scope>NUCLEOTIDE SEQUENCE</scope>
    <source>
        <strain evidence="1">CGMCC 1.15330</strain>
    </source>
</reference>
<organism evidence="1 2">
    <name type="scientific">Sphingomonas metalli</name>
    <dbReference type="NCBI Taxonomy" id="1779358"/>
    <lineage>
        <taxon>Bacteria</taxon>
        <taxon>Pseudomonadati</taxon>
        <taxon>Pseudomonadota</taxon>
        <taxon>Alphaproteobacteria</taxon>
        <taxon>Sphingomonadales</taxon>
        <taxon>Sphingomonadaceae</taxon>
        <taxon>Sphingomonas</taxon>
    </lineage>
</organism>
<proteinExistence type="predicted"/>
<name>A0A916SST0_9SPHN</name>
<sequence length="56" mass="6104">MTDEELTAFAWPDATPEEAAILCVKTPPEKRAVFERMAFVAAELNAGRIPPGVMVD</sequence>
<evidence type="ECO:0000313" key="2">
    <source>
        <dbReference type="Proteomes" id="UP000623067"/>
    </source>
</evidence>